<accession>A0A2P2LW42</accession>
<protein>
    <submittedName>
        <fullName evidence="2">Exocyst component sec8</fullName>
    </submittedName>
</protein>
<feature type="region of interest" description="Disordered" evidence="1">
    <location>
        <begin position="31"/>
        <end position="54"/>
    </location>
</feature>
<reference evidence="2" key="1">
    <citation type="submission" date="2018-02" db="EMBL/GenBank/DDBJ databases">
        <title>Rhizophora mucronata_Transcriptome.</title>
        <authorList>
            <person name="Meera S.P."/>
            <person name="Sreeshan A."/>
            <person name="Augustine A."/>
        </authorList>
    </citation>
    <scope>NUCLEOTIDE SEQUENCE</scope>
    <source>
        <tissue evidence="2">Leaf</tissue>
    </source>
</reference>
<feature type="compositionally biased region" description="Polar residues" evidence="1">
    <location>
        <begin position="32"/>
        <end position="42"/>
    </location>
</feature>
<organism evidence="2">
    <name type="scientific">Rhizophora mucronata</name>
    <name type="common">Asiatic mangrove</name>
    <dbReference type="NCBI Taxonomy" id="61149"/>
    <lineage>
        <taxon>Eukaryota</taxon>
        <taxon>Viridiplantae</taxon>
        <taxon>Streptophyta</taxon>
        <taxon>Embryophyta</taxon>
        <taxon>Tracheophyta</taxon>
        <taxon>Spermatophyta</taxon>
        <taxon>Magnoliopsida</taxon>
        <taxon>eudicotyledons</taxon>
        <taxon>Gunneridae</taxon>
        <taxon>Pentapetalae</taxon>
        <taxon>rosids</taxon>
        <taxon>fabids</taxon>
        <taxon>Malpighiales</taxon>
        <taxon>Rhizophoraceae</taxon>
        <taxon>Rhizophora</taxon>
    </lineage>
</organism>
<dbReference type="EMBL" id="GGEC01041708">
    <property type="protein sequence ID" value="MBX22192.1"/>
    <property type="molecule type" value="Transcribed_RNA"/>
</dbReference>
<sequence length="54" mass="6162">MRADLQTRGVYMKSTFSQNWYATMTMLDFPSTPRQNSAQSGNPHPYQVHSASHT</sequence>
<name>A0A2P2LW42_RHIMU</name>
<proteinExistence type="predicted"/>
<evidence type="ECO:0000256" key="1">
    <source>
        <dbReference type="SAM" id="MobiDB-lite"/>
    </source>
</evidence>
<evidence type="ECO:0000313" key="2">
    <source>
        <dbReference type="EMBL" id="MBX22192.1"/>
    </source>
</evidence>
<dbReference type="AlphaFoldDB" id="A0A2P2LW42"/>